<keyword evidence="3" id="KW-0378">Hydrolase</keyword>
<evidence type="ECO:0000256" key="1">
    <source>
        <dbReference type="SAM" id="SignalP"/>
    </source>
</evidence>
<protein>
    <submittedName>
        <fullName evidence="3">Alpha/beta hydrolase</fullName>
    </submittedName>
</protein>
<dbReference type="AlphaFoldDB" id="A0A385Z665"/>
<dbReference type="Pfam" id="PF12697">
    <property type="entry name" value="Abhydrolase_6"/>
    <property type="match status" value="1"/>
</dbReference>
<dbReference type="RefSeq" id="WP_119895397.1">
    <property type="nucleotide sequence ID" value="NZ_CP032419.1"/>
</dbReference>
<keyword evidence="1" id="KW-0732">Signal</keyword>
<dbReference type="PROSITE" id="PS51257">
    <property type="entry name" value="PROKAR_LIPOPROTEIN"/>
    <property type="match status" value="1"/>
</dbReference>
<feature type="domain" description="AB hydrolase-1" evidence="2">
    <location>
        <begin position="208"/>
        <end position="365"/>
    </location>
</feature>
<reference evidence="4" key="1">
    <citation type="submission" date="2018-09" db="EMBL/GenBank/DDBJ databases">
        <authorList>
            <person name="Zhu H."/>
        </authorList>
    </citation>
    <scope>NUCLEOTIDE SEQUENCE [LARGE SCALE GENOMIC DNA]</scope>
    <source>
        <strain evidence="4">K2W31S-8</strain>
    </source>
</reference>
<dbReference type="EMBL" id="CP032419">
    <property type="protein sequence ID" value="AYC34745.1"/>
    <property type="molecule type" value="Genomic_DNA"/>
</dbReference>
<sequence>MRVLGAVLGALLALASAGCSLLQLDEQLKEAHQQLVRISGQVLPDSLAQPTLVALLDRQDKLQLYRIVEPGGAFQFSVPKGDYQLLAFIDRNANFVLDPAEPRRWLRQVHGAALGSPAESGTPAPATYALGLASSDLYPAPPLDLSLARLYRDQPRLRHNYLQQVDFDDPRFSPQRVSQGAWQPLDFLREVGYGLYLLQPWDKHKEPVVLVHGINDSPRAWRQLVDSLDPQRFQPLLFHYPSGVSLNDSAYLLSEAIRDVQLRHSPTRVHVVAHSMGGLVARRALQLLGADDGSARLCLFLTLATPWDGHPAAAEGLAHAPVVAPAWRDLAPGSRYLQDLFATPLPAHIRQWLLVSYGGNRRLLAQPNDGVVPLASELRPAAQDEAEHLYLLHESHTSILRSARSRALIERALGSLPAKGCHP</sequence>
<dbReference type="SUPFAM" id="SSF53474">
    <property type="entry name" value="alpha/beta-Hydrolases"/>
    <property type="match status" value="1"/>
</dbReference>
<feature type="chain" id="PRO_5017451522" evidence="1">
    <location>
        <begin position="18"/>
        <end position="423"/>
    </location>
</feature>
<dbReference type="KEGG" id="pcav:D3880_21255"/>
<evidence type="ECO:0000313" key="3">
    <source>
        <dbReference type="EMBL" id="AYC34745.1"/>
    </source>
</evidence>
<dbReference type="GO" id="GO:0016787">
    <property type="term" value="F:hydrolase activity"/>
    <property type="evidence" value="ECO:0007669"/>
    <property type="project" value="UniProtKB-KW"/>
</dbReference>
<proteinExistence type="predicted"/>
<organism evidence="3 4">
    <name type="scientific">Pseudomonas cavernae</name>
    <dbReference type="NCBI Taxonomy" id="2320867"/>
    <lineage>
        <taxon>Bacteria</taxon>
        <taxon>Pseudomonadati</taxon>
        <taxon>Pseudomonadota</taxon>
        <taxon>Gammaproteobacteria</taxon>
        <taxon>Pseudomonadales</taxon>
        <taxon>Pseudomonadaceae</taxon>
        <taxon>Pseudomonas</taxon>
    </lineage>
</organism>
<name>A0A385Z665_9PSED</name>
<dbReference type="InterPro" id="IPR000073">
    <property type="entry name" value="AB_hydrolase_1"/>
</dbReference>
<dbReference type="Gene3D" id="3.40.50.1820">
    <property type="entry name" value="alpha/beta hydrolase"/>
    <property type="match status" value="1"/>
</dbReference>
<dbReference type="PANTHER" id="PTHR37946">
    <property type="entry name" value="SLL1969 PROTEIN"/>
    <property type="match status" value="1"/>
</dbReference>
<dbReference type="InterPro" id="IPR029058">
    <property type="entry name" value="AB_hydrolase_fold"/>
</dbReference>
<evidence type="ECO:0000313" key="4">
    <source>
        <dbReference type="Proteomes" id="UP000265560"/>
    </source>
</evidence>
<feature type="signal peptide" evidence="1">
    <location>
        <begin position="1"/>
        <end position="17"/>
    </location>
</feature>
<gene>
    <name evidence="3" type="ORF">D3880_21255</name>
</gene>
<accession>A0A385Z665</accession>
<dbReference type="PANTHER" id="PTHR37946:SF1">
    <property type="entry name" value="SLL1969 PROTEIN"/>
    <property type="match status" value="1"/>
</dbReference>
<dbReference type="Proteomes" id="UP000265560">
    <property type="component" value="Chromosome"/>
</dbReference>
<evidence type="ECO:0000259" key="2">
    <source>
        <dbReference type="Pfam" id="PF12697"/>
    </source>
</evidence>
<keyword evidence="4" id="KW-1185">Reference proteome</keyword>
<dbReference type="OrthoDB" id="869379at2"/>